<gene>
    <name evidence="2" type="ORF">PG993_008612</name>
</gene>
<keyword evidence="1" id="KW-1133">Transmembrane helix</keyword>
<dbReference type="EMBL" id="JAQQWK010000006">
    <property type="protein sequence ID" value="KAK8040201.1"/>
    <property type="molecule type" value="Genomic_DNA"/>
</dbReference>
<reference evidence="2 3" key="1">
    <citation type="submission" date="2023-01" db="EMBL/GenBank/DDBJ databases">
        <title>Analysis of 21 Apiospora genomes using comparative genomics revels a genus with tremendous synthesis potential of carbohydrate active enzymes and secondary metabolites.</title>
        <authorList>
            <person name="Sorensen T."/>
        </authorList>
    </citation>
    <scope>NUCLEOTIDE SEQUENCE [LARGE SCALE GENOMIC DNA]</scope>
    <source>
        <strain evidence="2 3">CBS 33761</strain>
    </source>
</reference>
<comment type="caution">
    <text evidence="2">The sequence shown here is derived from an EMBL/GenBank/DDBJ whole genome shotgun (WGS) entry which is preliminary data.</text>
</comment>
<name>A0ABR1T0U5_9PEZI</name>
<evidence type="ECO:0000256" key="1">
    <source>
        <dbReference type="SAM" id="Phobius"/>
    </source>
</evidence>
<feature type="transmembrane region" description="Helical" evidence="1">
    <location>
        <begin position="20"/>
        <end position="39"/>
    </location>
</feature>
<evidence type="ECO:0000313" key="2">
    <source>
        <dbReference type="EMBL" id="KAK8040201.1"/>
    </source>
</evidence>
<proteinExistence type="predicted"/>
<evidence type="ECO:0000313" key="3">
    <source>
        <dbReference type="Proteomes" id="UP001444661"/>
    </source>
</evidence>
<dbReference type="Proteomes" id="UP001444661">
    <property type="component" value="Unassembled WGS sequence"/>
</dbReference>
<sequence>MHSMEYFESLLTGRRQPKFTWLSIVVGVIACCVIATKWLRRQGNLVGHNGTVIPEIQGESRFSRFNQGLAARNSPCLVWNGDRPDIILTQPEHVKEFCSRKAKSKHLRKQKCPYPHIPFKLASC</sequence>
<keyword evidence="1" id="KW-0472">Membrane</keyword>
<protein>
    <submittedName>
        <fullName evidence="2">Cytochrome P450</fullName>
    </submittedName>
</protein>
<keyword evidence="1" id="KW-0812">Transmembrane</keyword>
<keyword evidence="3" id="KW-1185">Reference proteome</keyword>
<accession>A0ABR1T0U5</accession>
<organism evidence="2 3">
    <name type="scientific">Apiospora rasikravindrae</name>
    <dbReference type="NCBI Taxonomy" id="990691"/>
    <lineage>
        <taxon>Eukaryota</taxon>
        <taxon>Fungi</taxon>
        <taxon>Dikarya</taxon>
        <taxon>Ascomycota</taxon>
        <taxon>Pezizomycotina</taxon>
        <taxon>Sordariomycetes</taxon>
        <taxon>Xylariomycetidae</taxon>
        <taxon>Amphisphaeriales</taxon>
        <taxon>Apiosporaceae</taxon>
        <taxon>Apiospora</taxon>
    </lineage>
</organism>